<feature type="non-terminal residue" evidence="1">
    <location>
        <position position="1"/>
    </location>
</feature>
<evidence type="ECO:0000313" key="1">
    <source>
        <dbReference type="EMBL" id="JAR92272.1"/>
    </source>
</evidence>
<proteinExistence type="predicted"/>
<dbReference type="EMBL" id="GEGO01003132">
    <property type="protein sequence ID" value="JAR92272.1"/>
    <property type="molecule type" value="Transcribed_RNA"/>
</dbReference>
<reference evidence="1" key="1">
    <citation type="journal article" date="2018" name="PLoS Negl. Trop. Dis.">
        <title>Sialome diversity of ticks revealed by RNAseq of single tick salivary glands.</title>
        <authorList>
            <person name="Perner J."/>
            <person name="Kropackova S."/>
            <person name="Kopacek P."/>
            <person name="Ribeiro J.M."/>
        </authorList>
    </citation>
    <scope>NUCLEOTIDE SEQUENCE</scope>
    <source>
        <strain evidence="1">Siblings of single egg batch collected in Ceske Budejovice</strain>
        <tissue evidence="1">Salivary glands</tissue>
    </source>
</reference>
<sequence>IKRNATVLRLNHFHDLTVRKQTTDDGVFIDINASDRQRMSGAGKFLDPSFVMCAHRSVSRLITSATTPLRTCSHYESGLAWL</sequence>
<dbReference type="AlphaFoldDB" id="A0A147BP60"/>
<feature type="non-terminal residue" evidence="1">
    <location>
        <position position="82"/>
    </location>
</feature>
<name>A0A147BP60_IXORI</name>
<accession>A0A147BP60</accession>
<protein>
    <submittedName>
        <fullName evidence="1">Uncharacterized protein</fullName>
    </submittedName>
</protein>
<organism evidence="1">
    <name type="scientific">Ixodes ricinus</name>
    <name type="common">Common tick</name>
    <name type="synonym">Acarus ricinus</name>
    <dbReference type="NCBI Taxonomy" id="34613"/>
    <lineage>
        <taxon>Eukaryota</taxon>
        <taxon>Metazoa</taxon>
        <taxon>Ecdysozoa</taxon>
        <taxon>Arthropoda</taxon>
        <taxon>Chelicerata</taxon>
        <taxon>Arachnida</taxon>
        <taxon>Acari</taxon>
        <taxon>Parasitiformes</taxon>
        <taxon>Ixodida</taxon>
        <taxon>Ixodoidea</taxon>
        <taxon>Ixodidae</taxon>
        <taxon>Ixodinae</taxon>
        <taxon>Ixodes</taxon>
    </lineage>
</organism>